<comment type="caution">
    <text evidence="15">The sequence shown here is derived from an EMBL/GenBank/DDBJ whole genome shotgun (WGS) entry which is preliminary data.</text>
</comment>
<feature type="transmembrane region" description="Helical" evidence="11">
    <location>
        <begin position="40"/>
        <end position="59"/>
    </location>
</feature>
<dbReference type="Gene3D" id="3.20.20.70">
    <property type="entry name" value="Aldolase class I"/>
    <property type="match status" value="1"/>
</dbReference>
<organism evidence="15 16">
    <name type="scientific">Pycnoporus cinnabarinus</name>
    <name type="common">Cinnabar-red polypore</name>
    <name type="synonym">Trametes cinnabarina</name>
    <dbReference type="NCBI Taxonomy" id="5643"/>
    <lineage>
        <taxon>Eukaryota</taxon>
        <taxon>Fungi</taxon>
        <taxon>Dikarya</taxon>
        <taxon>Basidiomycota</taxon>
        <taxon>Agaricomycotina</taxon>
        <taxon>Agaricomycetes</taxon>
        <taxon>Polyporales</taxon>
        <taxon>Polyporaceae</taxon>
        <taxon>Trametes</taxon>
    </lineage>
</organism>
<dbReference type="PROSITE" id="PS00912">
    <property type="entry name" value="DHODEHASE_2"/>
    <property type="match status" value="1"/>
</dbReference>
<dbReference type="PROSITE" id="PS00911">
    <property type="entry name" value="DHODEHASE_1"/>
    <property type="match status" value="1"/>
</dbReference>
<evidence type="ECO:0000259" key="14">
    <source>
        <dbReference type="Pfam" id="PF01180"/>
    </source>
</evidence>
<keyword evidence="6 11" id="KW-0285">Flavoprotein</keyword>
<dbReference type="CDD" id="cd04738">
    <property type="entry name" value="DHOD_2_like"/>
    <property type="match status" value="1"/>
</dbReference>
<dbReference type="HOGENOM" id="CLU_013640_4_3_1"/>
<keyword evidence="7 11" id="KW-0288">FMN</keyword>
<feature type="domain" description="Dihydroorotate dehydrogenase catalytic" evidence="14">
    <location>
        <begin position="107"/>
        <end position="430"/>
    </location>
</feature>
<evidence type="ECO:0000256" key="11">
    <source>
        <dbReference type="RuleBase" id="RU361255"/>
    </source>
</evidence>
<keyword evidence="9 11" id="KW-0472">Membrane</keyword>
<comment type="catalytic activity">
    <reaction evidence="10 11">
        <text>(S)-dihydroorotate + a quinone = orotate + a quinol</text>
        <dbReference type="Rhea" id="RHEA:30187"/>
        <dbReference type="ChEBI" id="CHEBI:24646"/>
        <dbReference type="ChEBI" id="CHEBI:30839"/>
        <dbReference type="ChEBI" id="CHEBI:30864"/>
        <dbReference type="ChEBI" id="CHEBI:132124"/>
        <dbReference type="EC" id="1.3.5.2"/>
    </reaction>
</comment>
<dbReference type="PANTHER" id="PTHR48109">
    <property type="entry name" value="DIHYDROOROTATE DEHYDROGENASE (QUINONE), MITOCHONDRIAL-RELATED"/>
    <property type="match status" value="1"/>
</dbReference>
<sequence length="530" mass="56143">MLRLTGTHTVARQPLRTAVVHRRAVSTASQQLPARSYVRTAAYASLLVVSTGLFAVYYFDCRAALHKYVVTPVIRYTLDPETGHKLAIRVLASGLAPRDPLSDDEFLKVELWGEQLSSPVGLAAGFDKNGEAIDGLFSLGFSWVEIGSVTPKPQPGNPKPRVFHLPNDSALINRYGFPSDGATAVLARLRARLPKILSYASSDSQMDDPLHGAEHASLRSDKLLAVNLGKNKTSPPDSIDDFVAGVHTFGPYADALVVNVSSPNTPGLRGMQSRTLLEELLGGVVAARDEVAATSVTKHRPKLLLKIAPDLDESEVADIAAAVRATNGVDGVIVSNTTIRRPPGVSDPNKFEQGGLSGPPLKPYALATLRTLRGLLPPSIPLIGCGGISSGADALEYARAGASAVQLYTAFGYGGVGVCRQVKDELAALLRQEGKTWSQVVQEAVAQTSFKETATSENAGSAQGQNVDATDGSGSDSARESSIKLLVEEAQELKRLLDGLGERIEKKAEEGVSLPVGAQYVAVTPRPTDS</sequence>
<reference evidence="15" key="1">
    <citation type="submission" date="2014-01" db="EMBL/GenBank/DDBJ databases">
        <title>The genome of the white-rot fungus Pycnoporus cinnabarinus: a basidiomycete model with a versatile arsenal for lignocellulosic biomass breakdown.</title>
        <authorList>
            <person name="Levasseur A."/>
            <person name="Lomascolo A."/>
            <person name="Ruiz-Duenas F.J."/>
            <person name="Uzan E."/>
            <person name="Piumi F."/>
            <person name="Kues U."/>
            <person name="Ram A.F.J."/>
            <person name="Murat C."/>
            <person name="Haon M."/>
            <person name="Benoit I."/>
            <person name="Arfi Y."/>
            <person name="Chevret D."/>
            <person name="Drula E."/>
            <person name="Kwon M.J."/>
            <person name="Gouret P."/>
            <person name="Lesage-Meessen L."/>
            <person name="Lombard V."/>
            <person name="Mariette J."/>
            <person name="Noirot C."/>
            <person name="Park J."/>
            <person name="Patyshakuliyeva A."/>
            <person name="Wieneger R.A.B."/>
            <person name="Wosten H.A.B."/>
            <person name="Martin F."/>
            <person name="Coutinho P.M."/>
            <person name="de Vries R."/>
            <person name="Martinez A.T."/>
            <person name="Klopp C."/>
            <person name="Pontarotti P."/>
            <person name="Henrissat B."/>
            <person name="Record E."/>
        </authorList>
    </citation>
    <scope>NUCLEOTIDE SEQUENCE [LARGE SCALE GENOMIC DNA]</scope>
    <source>
        <strain evidence="15">BRFM137</strain>
    </source>
</reference>
<comment type="pathway">
    <text evidence="2 11">Pyrimidine metabolism; UMP biosynthesis via de novo pathway; orotate from (S)-dihydroorotate (quinone route): step 1/1.</text>
</comment>
<dbReference type="EMBL" id="CCBP010000006">
    <property type="protein sequence ID" value="CDO68192.1"/>
    <property type="molecule type" value="Genomic_DNA"/>
</dbReference>
<dbReference type="UniPathway" id="UPA00070">
    <property type="reaction ID" value="UER00946"/>
</dbReference>
<evidence type="ECO:0000256" key="12">
    <source>
        <dbReference type="SAM" id="Coils"/>
    </source>
</evidence>
<keyword evidence="12" id="KW-0175">Coiled coil</keyword>
<keyword evidence="11" id="KW-0496">Mitochondrion</keyword>
<dbReference type="AlphaFoldDB" id="A0A060S1E9"/>
<comment type="subcellular location">
    <subcellularLocation>
        <location evidence="1">Membrane</location>
    </subcellularLocation>
    <subcellularLocation>
        <location evidence="11">Mitochondrion inner membrane</location>
        <topology evidence="11">Single-pass membrane protein</topology>
    </subcellularLocation>
</comment>
<keyword evidence="11" id="KW-0999">Mitochondrion inner membrane</keyword>
<evidence type="ECO:0000256" key="9">
    <source>
        <dbReference type="ARBA" id="ARBA00023136"/>
    </source>
</evidence>
<evidence type="ECO:0000256" key="5">
    <source>
        <dbReference type="ARBA" id="ARBA00017599"/>
    </source>
</evidence>
<proteinExistence type="inferred from homology"/>
<name>A0A060S1E9_PYCCI</name>
<dbReference type="InterPro" id="IPR013785">
    <property type="entry name" value="Aldolase_TIM"/>
</dbReference>
<dbReference type="Proteomes" id="UP000029665">
    <property type="component" value="Unassembled WGS sequence"/>
</dbReference>
<comment type="cofactor">
    <cofactor evidence="11">
        <name>FMN</name>
        <dbReference type="ChEBI" id="CHEBI:58210"/>
    </cofactor>
    <text evidence="11">Binds 1 FMN per subunit.</text>
</comment>
<evidence type="ECO:0000256" key="8">
    <source>
        <dbReference type="ARBA" id="ARBA00023002"/>
    </source>
</evidence>
<dbReference type="OMA" id="IYGTDTR"/>
<keyword evidence="11" id="KW-1133">Transmembrane helix</keyword>
<dbReference type="OrthoDB" id="14784at2759"/>
<evidence type="ECO:0000256" key="7">
    <source>
        <dbReference type="ARBA" id="ARBA00022643"/>
    </source>
</evidence>
<dbReference type="InterPro" id="IPR001295">
    <property type="entry name" value="Dihydroorotate_DH_CS"/>
</dbReference>
<dbReference type="Pfam" id="PF01180">
    <property type="entry name" value="DHO_dh"/>
    <property type="match status" value="1"/>
</dbReference>
<protein>
    <recommendedName>
        <fullName evidence="5 11">Dihydroorotate dehydrogenase (quinone), mitochondrial</fullName>
        <shortName evidence="11">DHOdehase</shortName>
        <ecNumber evidence="4 11">1.3.5.2</ecNumber>
    </recommendedName>
</protein>
<evidence type="ECO:0000256" key="13">
    <source>
        <dbReference type="SAM" id="MobiDB-lite"/>
    </source>
</evidence>
<dbReference type="PANTHER" id="PTHR48109:SF4">
    <property type="entry name" value="DIHYDROOROTATE DEHYDROGENASE (QUINONE), MITOCHONDRIAL"/>
    <property type="match status" value="1"/>
</dbReference>
<accession>A0A060S1E9</accession>
<dbReference type="InterPro" id="IPR005719">
    <property type="entry name" value="Dihydroorotate_DH_2"/>
</dbReference>
<feature type="coiled-coil region" evidence="12">
    <location>
        <begin position="483"/>
        <end position="510"/>
    </location>
</feature>
<keyword evidence="8 11" id="KW-0560">Oxidoreductase</keyword>
<feature type="compositionally biased region" description="Polar residues" evidence="13">
    <location>
        <begin position="452"/>
        <end position="476"/>
    </location>
</feature>
<dbReference type="InterPro" id="IPR005720">
    <property type="entry name" value="Dihydroorotate_DH_cat"/>
</dbReference>
<evidence type="ECO:0000256" key="4">
    <source>
        <dbReference type="ARBA" id="ARBA00012791"/>
    </source>
</evidence>
<dbReference type="GO" id="GO:0106430">
    <property type="term" value="F:dihydroorotate dehydrogenase (quinone) activity"/>
    <property type="evidence" value="ECO:0007669"/>
    <property type="project" value="UniProtKB-EC"/>
</dbReference>
<evidence type="ECO:0000256" key="1">
    <source>
        <dbReference type="ARBA" id="ARBA00004370"/>
    </source>
</evidence>
<dbReference type="NCBIfam" id="NF003645">
    <property type="entry name" value="PRK05286.1-2"/>
    <property type="match status" value="1"/>
</dbReference>
<comment type="similarity">
    <text evidence="3 11">Belongs to the dihydroorotate dehydrogenase family. Type 2 subfamily.</text>
</comment>
<evidence type="ECO:0000313" key="15">
    <source>
        <dbReference type="EMBL" id="CDO68192.1"/>
    </source>
</evidence>
<evidence type="ECO:0000256" key="3">
    <source>
        <dbReference type="ARBA" id="ARBA00005359"/>
    </source>
</evidence>
<gene>
    <name evidence="15" type="ORF">BN946_scf184938.g44</name>
</gene>
<keyword evidence="16" id="KW-1185">Reference proteome</keyword>
<feature type="region of interest" description="Disordered" evidence="13">
    <location>
        <begin position="452"/>
        <end position="480"/>
    </location>
</feature>
<dbReference type="InterPro" id="IPR050074">
    <property type="entry name" value="DHO_dehydrogenase"/>
</dbReference>
<evidence type="ECO:0000256" key="2">
    <source>
        <dbReference type="ARBA" id="ARBA00005161"/>
    </source>
</evidence>
<dbReference type="GO" id="GO:0005743">
    <property type="term" value="C:mitochondrial inner membrane"/>
    <property type="evidence" value="ECO:0007669"/>
    <property type="project" value="UniProtKB-SubCell"/>
</dbReference>
<dbReference type="GO" id="GO:0044205">
    <property type="term" value="P:'de novo' UMP biosynthetic process"/>
    <property type="evidence" value="ECO:0007669"/>
    <property type="project" value="UniProtKB-UniPathway"/>
</dbReference>
<keyword evidence="11" id="KW-0812">Transmembrane</keyword>
<evidence type="ECO:0000256" key="10">
    <source>
        <dbReference type="ARBA" id="ARBA00048639"/>
    </source>
</evidence>
<evidence type="ECO:0000256" key="6">
    <source>
        <dbReference type="ARBA" id="ARBA00022630"/>
    </source>
</evidence>
<dbReference type="GO" id="GO:0006207">
    <property type="term" value="P:'de novo' pyrimidine nucleobase biosynthetic process"/>
    <property type="evidence" value="ECO:0007669"/>
    <property type="project" value="InterPro"/>
</dbReference>
<dbReference type="SUPFAM" id="SSF51395">
    <property type="entry name" value="FMN-linked oxidoreductases"/>
    <property type="match status" value="1"/>
</dbReference>
<dbReference type="NCBIfam" id="TIGR01036">
    <property type="entry name" value="pyrD_sub2"/>
    <property type="match status" value="1"/>
</dbReference>
<evidence type="ECO:0000313" key="16">
    <source>
        <dbReference type="Proteomes" id="UP000029665"/>
    </source>
</evidence>
<dbReference type="EC" id="1.3.5.2" evidence="4 11"/>
<dbReference type="STRING" id="5643.A0A060S1E9"/>